<dbReference type="InterPro" id="IPR036691">
    <property type="entry name" value="Endo/exonu/phosph_ase_sf"/>
</dbReference>
<accession>A0A6N9Q059</accession>
<comment type="caution">
    <text evidence="2">The sequence shown here is derived from an EMBL/GenBank/DDBJ whole genome shotgun (WGS) entry which is preliminary data.</text>
</comment>
<evidence type="ECO:0000259" key="1">
    <source>
        <dbReference type="Pfam" id="PF03372"/>
    </source>
</evidence>
<name>A0A6N9Q059_9BACL</name>
<dbReference type="AlphaFoldDB" id="A0A6N9Q059"/>
<evidence type="ECO:0000313" key="3">
    <source>
        <dbReference type="Proteomes" id="UP000448943"/>
    </source>
</evidence>
<evidence type="ECO:0000313" key="2">
    <source>
        <dbReference type="EMBL" id="NBI27450.1"/>
    </source>
</evidence>
<dbReference type="Proteomes" id="UP000448943">
    <property type="component" value="Unassembled WGS sequence"/>
</dbReference>
<sequence>MRIKVMTYNIHHCKGKDKKVDLYRIANVIEHSKADVIGLNEVDKHFSKRSLYKNQIHWLAEHLKLNYAYSPSISINSKKSRFARQYGNALLSKFPIISKKSHSFNYVPGLVEKRSLLDATIQIDGQLLHFLVTHLSLNRYFHKKQTHYISNLIYNTSLPVILMGDWNMKPKSQAWNKLTNQVQDTWLVAGKGPGYTYPSNHPKFRLDYIFTCTRLKIDKIEVMNSVPLASDHLPLNAIVTYTKT</sequence>
<dbReference type="Gene3D" id="3.60.10.10">
    <property type="entry name" value="Endonuclease/exonuclease/phosphatase"/>
    <property type="match status" value="1"/>
</dbReference>
<feature type="domain" description="Endonuclease/exonuclease/phosphatase" evidence="1">
    <location>
        <begin position="6"/>
        <end position="232"/>
    </location>
</feature>
<dbReference type="InterPro" id="IPR005135">
    <property type="entry name" value="Endo/exonuclease/phosphatase"/>
</dbReference>
<dbReference type="SUPFAM" id="SSF56219">
    <property type="entry name" value="DNase I-like"/>
    <property type="match status" value="1"/>
</dbReference>
<proteinExistence type="predicted"/>
<keyword evidence="2" id="KW-0378">Hydrolase</keyword>
<dbReference type="GO" id="GO:0016020">
    <property type="term" value="C:membrane"/>
    <property type="evidence" value="ECO:0007669"/>
    <property type="project" value="GOC"/>
</dbReference>
<dbReference type="GO" id="GO:0004519">
    <property type="term" value="F:endonuclease activity"/>
    <property type="evidence" value="ECO:0007669"/>
    <property type="project" value="UniProtKB-KW"/>
</dbReference>
<dbReference type="GO" id="GO:0006506">
    <property type="term" value="P:GPI anchor biosynthetic process"/>
    <property type="evidence" value="ECO:0007669"/>
    <property type="project" value="TreeGrafter"/>
</dbReference>
<protein>
    <submittedName>
        <fullName evidence="2">Endonuclease</fullName>
    </submittedName>
</protein>
<dbReference type="EMBL" id="SIJB01000001">
    <property type="protein sequence ID" value="NBI27450.1"/>
    <property type="molecule type" value="Genomic_DNA"/>
</dbReference>
<keyword evidence="3" id="KW-1185">Reference proteome</keyword>
<reference evidence="2 3" key="1">
    <citation type="submission" date="2019-01" db="EMBL/GenBank/DDBJ databases">
        <title>Chengkuizengella sp. nov., isolated from deep-sea sediment of East Pacific Ocean.</title>
        <authorList>
            <person name="Yang J."/>
            <person name="Lai Q."/>
            <person name="Shao Z."/>
        </authorList>
    </citation>
    <scope>NUCLEOTIDE SEQUENCE [LARGE SCALE GENOMIC DNA]</scope>
    <source>
        <strain evidence="2 3">YPA3-1-1</strain>
    </source>
</reference>
<dbReference type="RefSeq" id="WP_160643386.1">
    <property type="nucleotide sequence ID" value="NZ_SIJB01000001.1"/>
</dbReference>
<keyword evidence="2" id="KW-0540">Nuclease</keyword>
<gene>
    <name evidence="2" type="ORF">ERL59_00510</name>
</gene>
<dbReference type="Pfam" id="PF03372">
    <property type="entry name" value="Exo_endo_phos"/>
    <property type="match status" value="1"/>
</dbReference>
<organism evidence="2 3">
    <name type="scientific">Chengkuizengella marina</name>
    <dbReference type="NCBI Taxonomy" id="2507566"/>
    <lineage>
        <taxon>Bacteria</taxon>
        <taxon>Bacillati</taxon>
        <taxon>Bacillota</taxon>
        <taxon>Bacilli</taxon>
        <taxon>Bacillales</taxon>
        <taxon>Paenibacillaceae</taxon>
        <taxon>Chengkuizengella</taxon>
    </lineage>
</organism>
<dbReference type="OrthoDB" id="155529at2"/>
<keyword evidence="2" id="KW-0255">Endonuclease</keyword>
<dbReference type="InterPro" id="IPR051916">
    <property type="entry name" value="GPI-anchor_lipid_remodeler"/>
</dbReference>
<dbReference type="PANTHER" id="PTHR14859">
    <property type="entry name" value="CALCOFLUOR WHITE HYPERSENSITIVE PROTEIN PRECURSOR"/>
    <property type="match status" value="1"/>
</dbReference>
<dbReference type="PANTHER" id="PTHR14859:SF15">
    <property type="entry name" value="ENDONUCLEASE_EXONUCLEASE_PHOSPHATASE DOMAIN-CONTAINING PROTEIN"/>
    <property type="match status" value="1"/>
</dbReference>